<evidence type="ECO:0000313" key="5">
    <source>
        <dbReference type="RefSeq" id="XP_047740631.1"/>
    </source>
</evidence>
<feature type="region of interest" description="Disordered" evidence="2">
    <location>
        <begin position="1239"/>
        <end position="1286"/>
    </location>
</feature>
<dbReference type="GeneID" id="108679080"/>
<dbReference type="PANTHER" id="PTHR12517:SF0">
    <property type="entry name" value="INTERMEMBRANE LIPID TRANSFER PROTEIN VPS13B"/>
    <property type="match status" value="1"/>
</dbReference>
<feature type="compositionally biased region" description="Low complexity" evidence="2">
    <location>
        <begin position="1050"/>
        <end position="1059"/>
    </location>
</feature>
<feature type="compositionally biased region" description="Basic and acidic residues" evidence="2">
    <location>
        <begin position="1244"/>
        <end position="1260"/>
    </location>
</feature>
<reference evidence="5" key="1">
    <citation type="submission" date="2025-08" db="UniProtKB">
        <authorList>
            <consortium name="RefSeq"/>
        </authorList>
    </citation>
    <scope>IDENTIFICATION</scope>
</reference>
<feature type="region of interest" description="Disordered" evidence="2">
    <location>
        <begin position="2275"/>
        <end position="2321"/>
    </location>
</feature>
<feature type="region of interest" description="Disordered" evidence="2">
    <location>
        <begin position="485"/>
        <end position="516"/>
    </location>
</feature>
<feature type="domain" description="Chorein N-terminal" evidence="3">
    <location>
        <begin position="5"/>
        <end position="228"/>
    </location>
</feature>
<evidence type="ECO:0000256" key="1">
    <source>
        <dbReference type="ARBA" id="ARBA00022448"/>
    </source>
</evidence>
<feature type="compositionally biased region" description="Polar residues" evidence="2">
    <location>
        <begin position="1915"/>
        <end position="1928"/>
    </location>
</feature>
<dbReference type="OMA" id="SWENRGQ"/>
<feature type="region of interest" description="Disordered" evidence="2">
    <location>
        <begin position="295"/>
        <end position="354"/>
    </location>
</feature>
<feature type="region of interest" description="Disordered" evidence="2">
    <location>
        <begin position="1410"/>
        <end position="1468"/>
    </location>
</feature>
<dbReference type="OrthoDB" id="445152at2759"/>
<feature type="compositionally biased region" description="Low complexity" evidence="2">
    <location>
        <begin position="110"/>
        <end position="124"/>
    </location>
</feature>
<dbReference type="Proteomes" id="UP000694843">
    <property type="component" value="Unplaced"/>
</dbReference>
<feature type="compositionally biased region" description="Polar residues" evidence="2">
    <location>
        <begin position="4515"/>
        <end position="4529"/>
    </location>
</feature>
<dbReference type="KEGG" id="hazt:108679080"/>
<dbReference type="InterPro" id="IPR026854">
    <property type="entry name" value="VPS13_N"/>
</dbReference>
<dbReference type="RefSeq" id="XP_047740631.1">
    <property type="nucleotide sequence ID" value="XM_047884675.1"/>
</dbReference>
<feature type="compositionally biased region" description="Basic residues" evidence="2">
    <location>
        <begin position="2185"/>
        <end position="2194"/>
    </location>
</feature>
<proteinExistence type="predicted"/>
<name>A0A979FTV4_HYAAZ</name>
<feature type="compositionally biased region" description="Basic and acidic residues" evidence="2">
    <location>
        <begin position="1882"/>
        <end position="1898"/>
    </location>
</feature>
<feature type="compositionally biased region" description="Low complexity" evidence="2">
    <location>
        <begin position="1417"/>
        <end position="1428"/>
    </location>
</feature>
<organism evidence="4 5">
    <name type="scientific">Hyalella azteca</name>
    <name type="common">Amphipod</name>
    <dbReference type="NCBI Taxonomy" id="294128"/>
    <lineage>
        <taxon>Eukaryota</taxon>
        <taxon>Metazoa</taxon>
        <taxon>Ecdysozoa</taxon>
        <taxon>Arthropoda</taxon>
        <taxon>Crustacea</taxon>
        <taxon>Multicrustacea</taxon>
        <taxon>Malacostraca</taxon>
        <taxon>Eumalacostraca</taxon>
        <taxon>Peracarida</taxon>
        <taxon>Amphipoda</taxon>
        <taxon>Senticaudata</taxon>
        <taxon>Talitrida</taxon>
        <taxon>Talitroidea</taxon>
        <taxon>Hyalellidae</taxon>
        <taxon>Hyalella</taxon>
    </lineage>
</organism>
<keyword evidence="1" id="KW-0813">Transport</keyword>
<feature type="region of interest" description="Disordered" evidence="2">
    <location>
        <begin position="4510"/>
        <end position="4529"/>
    </location>
</feature>
<evidence type="ECO:0000256" key="2">
    <source>
        <dbReference type="SAM" id="MobiDB-lite"/>
    </source>
</evidence>
<feature type="region of interest" description="Disordered" evidence="2">
    <location>
        <begin position="2180"/>
        <end position="2230"/>
    </location>
</feature>
<feature type="region of interest" description="Disordered" evidence="2">
    <location>
        <begin position="1042"/>
        <end position="1099"/>
    </location>
</feature>
<accession>A0A979FTV4</accession>
<protein>
    <submittedName>
        <fullName evidence="5">Vacuolar protein sorting-associated protein 13B</fullName>
    </submittedName>
</protein>
<keyword evidence="4" id="KW-1185">Reference proteome</keyword>
<dbReference type="PANTHER" id="PTHR12517">
    <property type="entry name" value="VACUOLAR PROTEIN SORTING-ASSOCIATED PROTEIN 13B"/>
    <property type="match status" value="1"/>
</dbReference>
<feature type="compositionally biased region" description="Polar residues" evidence="2">
    <location>
        <begin position="1071"/>
        <end position="1099"/>
    </location>
</feature>
<sequence length="4611" mass="504018">MLRIESYITPIILSYVNKYIKNLKAEDSQVSLWGGDAVFSKLDLRLDVLEEELSLPFSFVNGHIHELRIHVPWTKLISEPIVITINTIECILKLRDGGLESSECSSSAHSESFDAEAAPASPEPATRKKSRKQEVEAPTSYIQSLIGRIINNVNVVCNNVILKYVEDDIVLSVNVKTFEMKTVNGRWQPTFVDLSSEGYALRRQGTLTDLTVCLDKRNASGKIDNYQEPLLYRCSMSLRIVQQYSASGSSNVPQSCTYHLYSPLLHFSLSDTQLPMFARLVSLALALSNGDLGARDAPRDCDTRMQHPRQQENLRTKDPPAITLPVSSTAPLGGGVGVGTDPRNAPPGEDEGEDSWSSWAWSLGSALLPIYWEEVDDLEDGEASTRTEQEAHLLHKMKRTLEFGLYVETASWVFKATESSQDVGYFGPTRMRFRPFLRAVQRGSFVTVKLRGVSDSHAQLAISEMVVEPLGDTCMCGITENFNTEDEESLSREASPAPGAPSEASGSGAGWRESDSSPQYLACGEYSEGYLEGSLFVDEMPKNEEEDRKDDAVERESLSRGAAVTLDFKYHLQVPEEISAEHLARLFANLEYSDLAEQSACRVTVGECSVNCCSGAHHRVSAVLDALAAYDYAPYCTTALNGSAAAHEQPSEHDVAMATSASLPTVVLTLSIRAPKLLLHAAQHPHAYRPVHLLSRRKKRSIAAVEEEEGVVLVVGAQRVEVEWQQPMYTRRVALTAASVASGVLTVGQQKRDAVMRAARSSLSVKVAQCSAWLVDTEDGGCVCVLQDFKPTLQLCKLLLPELHAASAVQLKRCSFSGGAVVGCNAAQLLLFTRLASSWLTAPHRHADTVVRDAIHQKSPVFCVRMKQLMVDVAGSAQSCSAVLSLEAASVCLREASKVVRAAPAPADTPESVSAEETKIASGISKKTSSSHKRLLELAKVVHGTGDHIDGKVICLLLAGPENRGGLEVLLPQNESSSDHLVRLSVHWPYNLEDETSCLIFTLGIQKTSVLLDSKLMDFLSYCPRKTPSRRSYERILSKRVSEVRSNRHTSGGSASETGTTRRDSSTTSEVQTSKAAQSLISRPPQTSNHLSANGEPTSWKHSVSKYCSVLQRLLLHVDLQSCTVFLPGCSLQVCCESGLSTAIHRTYLTRHERPCLADTLVFVLPHVVLRNAAVRTNLVNTITQLPITLPPDCTAPGFRAVPWSASLREFSTYSLQAAGAHVRLPILKNVHTTATISIVTKHNKPESKSRDSKSTRMDGENAATGAPKQEGSASAQDAAKTDDLPATSNSIVVHADMSPVRVCGSRRQVVSHVALVESFLRSLVLLRDNYLNYSTSDTSPTTAGAVSTSAAVTSTAAVGVKSDVNEPVKAETSPGLSAWMQWTVAKVSATLYAEQKQLLQHEKIFQDGAPLKPGASSPSKIQLLSSSTAPDHTAAPSLPKVTQQSPRRFEEPGISSQRVSADERKQETRLQAELEDLTMAIDLQQVYTKIKCRVTAFNVLHSELVNNVWVPGSNSGIVIAAHPNESIRQDIPIFCQVKKTSSESHDSNNSVGGDEGDAGEIRSSGQPPLAPVKQHHGFLSFTLTSAVCKNVHGKWNQLLSREHQAERVQGESTNNTLTEVDVRIQPLDVIFEPDTLKPFIRVYEPWLHLKLPATLFTDAETSSHDPDIHEEAEDLNGRPTENTRARAPTDAELLHKEPMGMSINNRTLPLLYVHVEGMRLFLPSCVVDTSLTCGHDLVVLQFSSLLITPQVENPVERIIVRRDMWKLAEQAKILTLPGSVLEDRQYQVDLTAIAVSSGRWCDVLSRDDQSRPRSCSGDQVLLMGENPALAWNNYNPREKPPSTGMPPLQPIVERFALRLIFAPAAVYEGEWLLNKPGPPDASERLSRQSKNKKEEMRRKKSKPSPTDPKRRPSETNAQGTNSLESGFSVQPKSLSFCLLQQKQRYGPDCLPSEQIQTSTQALAAAQRRLLVAGHSLEVNAITPVKISLSMPQLCLVTNIVRETTELFSIFKSPKILPDSTSARVVGLDVADSGVDCDASSPDVRLLTAADKTSPTKSAPGSLTQKKLAINTTRTSVQFPSIEENISLAGSSGLETNVPQKDLLGVPVRITSAETSKHTASSVGPSSISSLCQSFSARLAALEGTSCVPDTLELVPFDVLLTGSYISCCLYDKKLDEPGASSLKSSKKTHRSKPDRRWRQAAHDAKEVLSTESEASPVHEPLKPSATDAVSAAGAQKVDVLAAAGDTHVTYESCRQNSSVLGSGAARNPSELIKVPQGSSTDHTCLSSTSAPSVSLTPAVSTPPSFGEREDGYEGSEEGSVCGKKTKACSTLASDGDTAGPRHRVLPLVYALVSQPHALFSLSSTRNKLELSCYDLVLRGAPIGNSSKGGSIGEVGTAQDHPTSLLETRTGSPHPKTGVPPALFTFSCHDFLTRPAKIKVDVGKPVRVTLSDDKFHEMSRVIAILGNKFSSLFPATPEEVPCAVETSTINTEDPSAFGILRASLTLVDSIAFSSSEVVLELSFKDVENSDAPWSKVEQSFQRLHASVSAVRKRTSYNVLDSHTSTNKALNKVEQISEINFLASIQDFEMQTRHHGLNCIPLIKPWSFGTSLKYSWMPWSSSPYIEATLNSETPLLIDIGPEHLFCLSDASQYISSKFSTSEKAENMPLPKNTRAVPCGDGSMDVIYQDDLRAGVFQYFKNSSNKEPKPYQILFDNGSGTMTWCYPEPRALTRVDIYPVPFVAASDVTTATTDSSSNDKVSCALQYYDSLRAEFLTYREFELSECEPCHLELPSLYEKHRVAVAATWRIYLDYWEDDRQGPVGRVLVPATALAACIRVDSVFSIPLCPQKQFYFSLHTLEIGLQNQRCLAGMKLPPELQNFDLVEELPDEHEFLTIYFEATKIHGQAWSSSMCCNARSCIRMSVLDYGFLTSCSLMDATNVHVKAITHESLSDDKPNCVDVQVFCKPLLLRLSQSMLLTLSLAQQLWTRNFTATQDVQKGPVTEQHRLSRRPLFCRYILRNATHQGLVLRQADTQEGLALQAGKALTYSWRSHLKPLLLRVCRDGGRYKWSKPFSIDKEGSFVTCNNSALSSAASSSSAQNVQVVVTVSKPRDEHYLLVTFSSLLTIANCTRDPLDVKFVTAEPTFNRSQENCYTVKPHSNMESAATEVQSVRFRVGGGQSVSLPSPGSPSWSDAVPVRSEGVVAFRDNVLIKLPSRIKGESSLVFCRVLRQRVGSVWRSLLVVSPQFVVRSHLPRSLILHVATPATRQSQQLTVPGCGEWQCLRGCEASVSHHLTFQLRPELPLSSPPIPLHKTMTEQMRLQVAGDAVDLTEIIEELHDSPARRWPYIGESVGQRGALHCTYQPKIDLQIGFTSLHPQLGTIVVDVRPWALVVNQTSSDVFLQDGDAPSPPVSVSKETPAAAVEDALPENSTPVNSWTIPNNSVFAPPKLEGTFRFGVMEDGSPFTSNLLQIAKEDRWYSLKFEGCLPRSGSSCITIHTSRSSFFITLQTFFEENIQIIRLLPTYTIANNTCDVMTLRPMSIVMPSSKIRSQVNVEAGKSHDLGKYKSGFCVTEVPLLSWSLHDPDPPKKRSIFSKAIAGGVVEAEIVPYLQICSPMGSCEPLCIAEPSSNDVRDQRLSFSLPASLRLKDNEKTSLTNNLSVASRLNTCNIPYLLTVHQQDGRVKLVVQEDFKPQLLVYNNTMTPLIIGEGSITSPGVVEAPHPPSLGFPESFGRNVGSGECLAFTFRNRNKTFSTMDQSSVQPRLHFAHTDTCMAGAFVWSHGVDTYQKYDQFENIPSIGDVKVHTERLGPVIHMFVDTASRVEVSARDIRSRIATQTSANAKPSVDDAQNEASSNFPSFIDETAVASKIAAVIPNAGETPRTEIFSTQKHASMAERTTVFYCTFFCSEVSFVLQDDFKLSQESREVVRVTADNVVLSVRPKLDMSERLRALYYRVREQLELRFFVGNLQIDNQLHSQGDYDFPVVMLFQDRSPLTNFSPLTPIERIAQIAHNEARFMLMVFVEKSSCHGLSFNSVVMNIKPVKLYAEDVYFYSLLEILQSFSNSCNVARDSPRVSIRADDPFAEPVTDEIMSRSLSLSTPLNILNLEIQSIQVQLSVHASVKLYIALDQTPLEFSPYQRSGVVTTSYILGHNMAKHYLSGALVRAGWVVGSLEILGNPGGFARTVGSGVKDFVQLPYEGIMHGPWAFITGVTHGSLSLVKHFTAGTVVSLTNLAGSVARNMDRLSLDKDHQSRTEHDRRAPRPQGLLNGLAFGLTTFGISLLGGIGGLAQQPLEAVMQEQFTASGLVGGVGRGVLGAVTKPIGGAADLFLHTGQGLLKGAGWQLEHQPRSAPRPCLRSDACNSRVKFFCKLVPSHPQQSRLVLALVDATICGASLANQVAVTVVLTPKILFILCAGGDSQLLTFPLLETRVYTPADPMLITLRKLPSGLPQQIVDLQQCMKRVQEYVEGNATHESAAQHDGLPESSLQFLTLPAAACMSDRGGAAVASCHGDASTSTDPAVQATSDEALSKCDPVTKAKVDCDNEPRIIPGDGDEPQTEAEGCYMVGVDGESITSPGELGRSLCVSPALRDSLVAAIKLAQRKLRSEGF</sequence>
<evidence type="ECO:0000313" key="4">
    <source>
        <dbReference type="Proteomes" id="UP000694843"/>
    </source>
</evidence>
<feature type="compositionally biased region" description="Polar residues" evidence="2">
    <location>
        <begin position="2277"/>
        <end position="2304"/>
    </location>
</feature>
<dbReference type="InterPro" id="IPR039782">
    <property type="entry name" value="VPS13B"/>
</dbReference>
<dbReference type="Pfam" id="PF12624">
    <property type="entry name" value="VPS13_N"/>
    <property type="match status" value="1"/>
</dbReference>
<feature type="compositionally biased region" description="Low complexity" evidence="2">
    <location>
        <begin position="493"/>
        <end position="506"/>
    </location>
</feature>
<feature type="region of interest" description="Disordered" evidence="2">
    <location>
        <begin position="1874"/>
        <end position="1928"/>
    </location>
</feature>
<feature type="region of interest" description="Disordered" evidence="2">
    <location>
        <begin position="110"/>
        <end position="134"/>
    </location>
</feature>
<feature type="region of interest" description="Disordered" evidence="2">
    <location>
        <begin position="1661"/>
        <end position="1687"/>
    </location>
</feature>
<feature type="region of interest" description="Disordered" evidence="2">
    <location>
        <begin position="1539"/>
        <end position="1568"/>
    </location>
</feature>
<gene>
    <name evidence="5" type="primary">LOC108679080</name>
</gene>
<feature type="compositionally biased region" description="Basic and acidic residues" evidence="2">
    <location>
        <begin position="295"/>
        <end position="318"/>
    </location>
</feature>
<evidence type="ECO:0000259" key="3">
    <source>
        <dbReference type="Pfam" id="PF12624"/>
    </source>
</evidence>
<feature type="compositionally biased region" description="Basic and acidic residues" evidence="2">
    <location>
        <begin position="2195"/>
        <end position="2209"/>
    </location>
</feature>